<accession>A0A0E9Q7N9</accession>
<feature type="compositionally biased region" description="Polar residues" evidence="1">
    <location>
        <begin position="9"/>
        <end position="21"/>
    </location>
</feature>
<protein>
    <submittedName>
        <fullName evidence="2">Uncharacterized protein</fullName>
    </submittedName>
</protein>
<dbReference type="AlphaFoldDB" id="A0A0E9Q7N9"/>
<feature type="region of interest" description="Disordered" evidence="1">
    <location>
        <begin position="1"/>
        <end position="21"/>
    </location>
</feature>
<reference evidence="2" key="2">
    <citation type="journal article" date="2015" name="Fish Shellfish Immunol.">
        <title>Early steps in the European eel (Anguilla anguilla)-Vibrio vulnificus interaction in the gills: Role of the RtxA13 toxin.</title>
        <authorList>
            <person name="Callol A."/>
            <person name="Pajuelo D."/>
            <person name="Ebbesson L."/>
            <person name="Teles M."/>
            <person name="MacKenzie S."/>
            <person name="Amaro C."/>
        </authorList>
    </citation>
    <scope>NUCLEOTIDE SEQUENCE</scope>
</reference>
<evidence type="ECO:0000313" key="2">
    <source>
        <dbReference type="EMBL" id="JAH12891.1"/>
    </source>
</evidence>
<evidence type="ECO:0000256" key="1">
    <source>
        <dbReference type="SAM" id="MobiDB-lite"/>
    </source>
</evidence>
<sequence length="21" mass="2149">MSLMLQGTKPGQDTAASRTGV</sequence>
<organism evidence="2">
    <name type="scientific">Anguilla anguilla</name>
    <name type="common">European freshwater eel</name>
    <name type="synonym">Muraena anguilla</name>
    <dbReference type="NCBI Taxonomy" id="7936"/>
    <lineage>
        <taxon>Eukaryota</taxon>
        <taxon>Metazoa</taxon>
        <taxon>Chordata</taxon>
        <taxon>Craniata</taxon>
        <taxon>Vertebrata</taxon>
        <taxon>Euteleostomi</taxon>
        <taxon>Actinopterygii</taxon>
        <taxon>Neopterygii</taxon>
        <taxon>Teleostei</taxon>
        <taxon>Anguilliformes</taxon>
        <taxon>Anguillidae</taxon>
        <taxon>Anguilla</taxon>
    </lineage>
</organism>
<dbReference type="EMBL" id="GBXM01095686">
    <property type="protein sequence ID" value="JAH12891.1"/>
    <property type="molecule type" value="Transcribed_RNA"/>
</dbReference>
<proteinExistence type="predicted"/>
<name>A0A0E9Q7N9_ANGAN</name>
<reference evidence="2" key="1">
    <citation type="submission" date="2014-11" db="EMBL/GenBank/DDBJ databases">
        <authorList>
            <person name="Amaro Gonzalez C."/>
        </authorList>
    </citation>
    <scope>NUCLEOTIDE SEQUENCE</scope>
</reference>